<dbReference type="GO" id="GO:0003684">
    <property type="term" value="F:damaged DNA binding"/>
    <property type="evidence" value="ECO:0007669"/>
    <property type="project" value="InterPro"/>
</dbReference>
<dbReference type="EnsemblMetazoa" id="G34825.1">
    <property type="protein sequence ID" value="G34825.1:cds"/>
    <property type="gene ID" value="G34825"/>
</dbReference>
<name>A0A8W8MS82_MAGGI</name>
<feature type="region of interest" description="Disordered" evidence="1">
    <location>
        <begin position="470"/>
        <end position="513"/>
    </location>
</feature>
<organism evidence="3 4">
    <name type="scientific">Magallana gigas</name>
    <name type="common">Pacific oyster</name>
    <name type="synonym">Crassostrea gigas</name>
    <dbReference type="NCBI Taxonomy" id="29159"/>
    <lineage>
        <taxon>Eukaryota</taxon>
        <taxon>Metazoa</taxon>
        <taxon>Spiralia</taxon>
        <taxon>Lophotrochozoa</taxon>
        <taxon>Mollusca</taxon>
        <taxon>Bivalvia</taxon>
        <taxon>Autobranchia</taxon>
        <taxon>Pteriomorphia</taxon>
        <taxon>Ostreida</taxon>
        <taxon>Ostreoidea</taxon>
        <taxon>Ostreidae</taxon>
        <taxon>Magallana</taxon>
    </lineage>
</organism>
<evidence type="ECO:0000313" key="3">
    <source>
        <dbReference type="EnsemblMetazoa" id="G34825.1:cds"/>
    </source>
</evidence>
<feature type="compositionally biased region" description="Polar residues" evidence="1">
    <location>
        <begin position="385"/>
        <end position="397"/>
    </location>
</feature>
<proteinExistence type="predicted"/>
<evidence type="ECO:0000313" key="4">
    <source>
        <dbReference type="Proteomes" id="UP000005408"/>
    </source>
</evidence>
<dbReference type="Pfam" id="PF01834">
    <property type="entry name" value="XRCC1_N"/>
    <property type="match status" value="1"/>
</dbReference>
<feature type="region of interest" description="Disordered" evidence="1">
    <location>
        <begin position="320"/>
        <end position="458"/>
    </location>
</feature>
<dbReference type="Gene3D" id="2.60.120.260">
    <property type="entry name" value="Galactose-binding domain-like"/>
    <property type="match status" value="1"/>
</dbReference>
<dbReference type="InterPro" id="IPR008979">
    <property type="entry name" value="Galactose-bd-like_sf"/>
</dbReference>
<reference evidence="3" key="1">
    <citation type="submission" date="2022-08" db="UniProtKB">
        <authorList>
            <consortium name="EnsemblMetazoa"/>
        </authorList>
    </citation>
    <scope>IDENTIFICATION</scope>
    <source>
        <strain evidence="3">05x7-T-G4-1.051#20</strain>
    </source>
</reference>
<dbReference type="InterPro" id="IPR002706">
    <property type="entry name" value="Xrcc1_N"/>
</dbReference>
<dbReference type="PANTHER" id="PTHR11370">
    <property type="entry name" value="DNA-REPAIR PROTEIN XRCC1"/>
    <property type="match status" value="1"/>
</dbReference>
<accession>A0A8W8MS82</accession>
<keyword evidence="4" id="KW-1185">Reference proteome</keyword>
<dbReference type="OrthoDB" id="25840at2759"/>
<dbReference type="Proteomes" id="UP000005408">
    <property type="component" value="Unassembled WGS sequence"/>
</dbReference>
<feature type="compositionally biased region" description="Basic and acidic residues" evidence="1">
    <location>
        <begin position="499"/>
        <end position="513"/>
    </location>
</feature>
<feature type="compositionally biased region" description="Polar residues" evidence="1">
    <location>
        <begin position="413"/>
        <end position="427"/>
    </location>
</feature>
<sequence length="570" mass="63165">MGLISVEYIVSFSSQDDKFKVNNLISNGGFKKWLTSAADKSGQAEVTLQLKKAVYLSYIDLGTIWCATVEIKVGRSEWPLNQEFVTLAPTSSVMTPQDCRLESSFNKTRMFGPTDFATDVLKQKWDRVKIICRQPFRRNVQMGLSFVCFKTTEADAISSPENKLNTPKSVKSIQKHFFGKLSSSDGKTKELKSRLMKIAGSGEDGVGQEHCLNRTAKLVLAASGSVNKLSVPPKLESPEGKSKLYSMHTAQQASPQFEEQALTFLDDHEFKREELDKITIADIRHKFEKKLKRKLTVEEKKVFIRLSQEYICEIFMNNKNENDENDSAGTGHSRIKCKQTESMSNESSVQKDKSKIVDKVSENPSSSLHMKKAGPSHKHGRHVDSLTSPNRVKSSSFVGKAVCSRPVNPNPPSSTDDQWLNCSTPPSSGKRKRDISGSDSKLNRGAKRQQLEDEERSWLGMEGVGRSGWVSTAAGSATGSSGGKVKGNMAKPRKNNKINKGERKNTEHTSADAFGDKQPDICLVETVLPEVAPVFEEYTLDSPSAFVECPLCSELFSKETIEVHAAVCMV</sequence>
<dbReference type="GO" id="GO:0005634">
    <property type="term" value="C:nucleus"/>
    <property type="evidence" value="ECO:0007669"/>
    <property type="project" value="InterPro"/>
</dbReference>
<dbReference type="GO" id="GO:0000012">
    <property type="term" value="P:single strand break repair"/>
    <property type="evidence" value="ECO:0007669"/>
    <property type="project" value="InterPro"/>
</dbReference>
<evidence type="ECO:0000259" key="2">
    <source>
        <dbReference type="Pfam" id="PF01834"/>
    </source>
</evidence>
<dbReference type="GO" id="GO:0006284">
    <property type="term" value="P:base-excision repair"/>
    <property type="evidence" value="ECO:0007669"/>
    <property type="project" value="TreeGrafter"/>
</dbReference>
<dbReference type="PANTHER" id="PTHR11370:SF4">
    <property type="entry name" value="DNA-REPAIR PROTEIN XRCC1 N-TERMINAL DOMAIN-CONTAINING PROTEIN"/>
    <property type="match status" value="1"/>
</dbReference>
<feature type="domain" description="DNA-repair protein Xrcc1 N-terminal" evidence="2">
    <location>
        <begin position="1"/>
        <end position="148"/>
    </location>
</feature>
<evidence type="ECO:0000256" key="1">
    <source>
        <dbReference type="SAM" id="MobiDB-lite"/>
    </source>
</evidence>
<feature type="compositionally biased region" description="Low complexity" evidence="1">
    <location>
        <begin position="470"/>
        <end position="479"/>
    </location>
</feature>
<feature type="compositionally biased region" description="Basic residues" evidence="1">
    <location>
        <begin position="369"/>
        <end position="381"/>
    </location>
</feature>
<dbReference type="SUPFAM" id="SSF49785">
    <property type="entry name" value="Galactose-binding domain-like"/>
    <property type="match status" value="1"/>
</dbReference>
<dbReference type="FunFam" id="2.60.120.260:FF:000025">
    <property type="entry name" value="DNA repair protein XRCC1 isoform X1"/>
    <property type="match status" value="1"/>
</dbReference>
<dbReference type="AlphaFoldDB" id="A0A8W8MS82"/>
<protein>
    <recommendedName>
        <fullName evidence="2">DNA-repair protein Xrcc1 N-terminal domain-containing protein</fullName>
    </recommendedName>
</protein>
<feature type="compositionally biased region" description="Basic and acidic residues" evidence="1">
    <location>
        <begin position="349"/>
        <end position="361"/>
    </location>
</feature>